<evidence type="ECO:0000313" key="15">
    <source>
        <dbReference type="Proteomes" id="UP000285301"/>
    </source>
</evidence>
<dbReference type="InterPro" id="IPR028058">
    <property type="entry name" value="Fis1_TPR_N"/>
</dbReference>
<dbReference type="AlphaFoldDB" id="A0A443RK34"/>
<dbReference type="GO" id="GO:0005741">
    <property type="term" value="C:mitochondrial outer membrane"/>
    <property type="evidence" value="ECO:0007669"/>
    <property type="project" value="UniProtKB-SubCell"/>
</dbReference>
<dbReference type="Pfam" id="PF14852">
    <property type="entry name" value="Fis1_TPR_N"/>
    <property type="match status" value="1"/>
</dbReference>
<evidence type="ECO:0000256" key="3">
    <source>
        <dbReference type="ARBA" id="ARBA00008937"/>
    </source>
</evidence>
<dbReference type="InterPro" id="IPR011990">
    <property type="entry name" value="TPR-like_helical_dom_sf"/>
</dbReference>
<keyword evidence="9 11" id="KW-0472">Membrane</keyword>
<keyword evidence="5" id="KW-0053">Apoptosis</keyword>
<feature type="transmembrane region" description="Helical" evidence="13">
    <location>
        <begin position="125"/>
        <end position="147"/>
    </location>
</feature>
<name>A0A443RK34_9ACAR</name>
<sequence length="151" mass="17280">MEALLEDYVSSEDLRRFERRYYDELGKGSVKPSTVFEYSWALIRSRFEHEVKKGIILLEQLCFEGEDEAKRDYLFYLSIANTKIGEYQRALDCTRKFLAAEPNNRQAQELEKIIKERLRRESLKGMAIVGGAAALVVGGLVGIGMALSKKH</sequence>
<dbReference type="GO" id="GO:0000422">
    <property type="term" value="P:autophagy of mitochondrion"/>
    <property type="evidence" value="ECO:0007669"/>
    <property type="project" value="TreeGrafter"/>
</dbReference>
<dbReference type="PANTHER" id="PTHR13247:SF0">
    <property type="entry name" value="MITOCHONDRIAL FISSION 1 PROTEIN"/>
    <property type="match status" value="1"/>
</dbReference>
<evidence type="ECO:0000256" key="9">
    <source>
        <dbReference type="ARBA" id="ARBA00023136"/>
    </source>
</evidence>
<dbReference type="EMBL" id="NCKU01000402">
    <property type="protein sequence ID" value="RWS15629.1"/>
    <property type="molecule type" value="Genomic_DNA"/>
</dbReference>
<keyword evidence="15" id="KW-1185">Reference proteome</keyword>
<evidence type="ECO:0000313" key="14">
    <source>
        <dbReference type="EMBL" id="RWS15629.1"/>
    </source>
</evidence>
<keyword evidence="6 11" id="KW-1000">Mitochondrion outer membrane</keyword>
<evidence type="ECO:0000256" key="2">
    <source>
        <dbReference type="ARBA" id="ARBA00004572"/>
    </source>
</evidence>
<dbReference type="GO" id="GO:0016559">
    <property type="term" value="P:peroxisome fission"/>
    <property type="evidence" value="ECO:0007669"/>
    <property type="project" value="TreeGrafter"/>
</dbReference>
<evidence type="ECO:0000256" key="1">
    <source>
        <dbReference type="ARBA" id="ARBA00004549"/>
    </source>
</evidence>
<evidence type="ECO:0000256" key="13">
    <source>
        <dbReference type="SAM" id="Phobius"/>
    </source>
</evidence>
<comment type="function">
    <text evidence="11">Involved in the fragmentation of the mitochondrial network and its perinuclear clustering.</text>
</comment>
<dbReference type="PROSITE" id="PS50005">
    <property type="entry name" value="TPR"/>
    <property type="match status" value="1"/>
</dbReference>
<dbReference type="InterPro" id="IPR033745">
    <property type="entry name" value="Fis1_cytosol"/>
</dbReference>
<evidence type="ECO:0000256" key="5">
    <source>
        <dbReference type="ARBA" id="ARBA00022703"/>
    </source>
</evidence>
<evidence type="ECO:0000256" key="12">
    <source>
        <dbReference type="PROSITE-ProRule" id="PRU00339"/>
    </source>
</evidence>
<organism evidence="14 15">
    <name type="scientific">Dinothrombium tinctorium</name>
    <dbReference type="NCBI Taxonomy" id="1965070"/>
    <lineage>
        <taxon>Eukaryota</taxon>
        <taxon>Metazoa</taxon>
        <taxon>Ecdysozoa</taxon>
        <taxon>Arthropoda</taxon>
        <taxon>Chelicerata</taxon>
        <taxon>Arachnida</taxon>
        <taxon>Acari</taxon>
        <taxon>Acariformes</taxon>
        <taxon>Trombidiformes</taxon>
        <taxon>Prostigmata</taxon>
        <taxon>Anystina</taxon>
        <taxon>Parasitengona</taxon>
        <taxon>Trombidioidea</taxon>
        <taxon>Trombidiidae</taxon>
        <taxon>Dinothrombium</taxon>
    </lineage>
</organism>
<comment type="subcellular location">
    <subcellularLocation>
        <location evidence="2">Mitochondrion outer membrane</location>
        <topology evidence="2">Single-pass membrane protein</topology>
    </subcellularLocation>
    <subcellularLocation>
        <location evidence="1">Peroxisome membrane</location>
        <topology evidence="1">Single-pass membrane protein</topology>
    </subcellularLocation>
</comment>
<proteinExistence type="inferred from homology"/>
<accession>A0A443RK34</accession>
<dbReference type="PANTHER" id="PTHR13247">
    <property type="entry name" value="TETRATRICOPEPTIDE REPEAT PROTEIN 11 TPR REPEAT PROTEIN 11"/>
    <property type="match status" value="1"/>
</dbReference>
<reference evidence="14 15" key="1">
    <citation type="journal article" date="2018" name="Gigascience">
        <title>Genomes of trombidid mites reveal novel predicted allergens and laterally-transferred genes associated with secondary metabolism.</title>
        <authorList>
            <person name="Dong X."/>
            <person name="Chaisiri K."/>
            <person name="Xia D."/>
            <person name="Armstrong S.D."/>
            <person name="Fang Y."/>
            <person name="Donnelly M.J."/>
            <person name="Kadowaki T."/>
            <person name="McGarry J.W."/>
            <person name="Darby A.C."/>
            <person name="Makepeace B.L."/>
        </authorList>
    </citation>
    <scope>NUCLEOTIDE SEQUENCE [LARGE SCALE GENOMIC DNA]</scope>
    <source>
        <strain evidence="14">UoL-WK</strain>
    </source>
</reference>
<dbReference type="InterPro" id="IPR019734">
    <property type="entry name" value="TPR_rpt"/>
</dbReference>
<dbReference type="SUPFAM" id="SSF48452">
    <property type="entry name" value="TPR-like"/>
    <property type="match status" value="1"/>
</dbReference>
<keyword evidence="10" id="KW-0576">Peroxisome</keyword>
<dbReference type="GO" id="GO:0043653">
    <property type="term" value="P:mitochondrial fragmentation involved in apoptotic process"/>
    <property type="evidence" value="ECO:0007669"/>
    <property type="project" value="TreeGrafter"/>
</dbReference>
<dbReference type="GO" id="GO:0005778">
    <property type="term" value="C:peroxisomal membrane"/>
    <property type="evidence" value="ECO:0007669"/>
    <property type="project" value="UniProtKB-SubCell"/>
</dbReference>
<comment type="domain">
    <text evidence="11">The C-terminus is required for mitochondrial localization, while the N-terminus is necessary for mitochondrial fission.</text>
</comment>
<evidence type="ECO:0000256" key="7">
    <source>
        <dbReference type="ARBA" id="ARBA00022989"/>
    </source>
</evidence>
<dbReference type="Gene3D" id="1.25.40.10">
    <property type="entry name" value="Tetratricopeptide repeat domain"/>
    <property type="match status" value="1"/>
</dbReference>
<evidence type="ECO:0000256" key="6">
    <source>
        <dbReference type="ARBA" id="ARBA00022787"/>
    </source>
</evidence>
<dbReference type="PIRSF" id="PIRSF008835">
    <property type="entry name" value="TPR_repeat_11_Fis1"/>
    <property type="match status" value="1"/>
</dbReference>
<keyword evidence="4 13" id="KW-0812">Transmembrane</keyword>
<dbReference type="Pfam" id="PF14853">
    <property type="entry name" value="Fis1_TPR_C"/>
    <property type="match status" value="1"/>
</dbReference>
<evidence type="ECO:0000256" key="8">
    <source>
        <dbReference type="ARBA" id="ARBA00023128"/>
    </source>
</evidence>
<keyword evidence="8 11" id="KW-0496">Mitochondrion</keyword>
<dbReference type="STRING" id="1965070.A0A443RK34"/>
<dbReference type="InterPro" id="IPR028061">
    <property type="entry name" value="Fis1_TPR_C"/>
</dbReference>
<dbReference type="GO" id="GO:0000266">
    <property type="term" value="P:mitochondrial fission"/>
    <property type="evidence" value="ECO:0007669"/>
    <property type="project" value="UniProtKB-UniRule"/>
</dbReference>
<protein>
    <recommendedName>
        <fullName evidence="11">Mitochondrial fission 1 protein</fullName>
    </recommendedName>
</protein>
<keyword evidence="7 13" id="KW-1133">Transmembrane helix</keyword>
<feature type="repeat" description="TPR" evidence="12">
    <location>
        <begin position="71"/>
        <end position="104"/>
    </location>
</feature>
<comment type="caution">
    <text evidence="14">The sequence shown here is derived from an EMBL/GenBank/DDBJ whole genome shotgun (WGS) entry which is preliminary data.</text>
</comment>
<comment type="similarity">
    <text evidence="3 11">Belongs to the FIS1 family.</text>
</comment>
<dbReference type="OrthoDB" id="421154at2759"/>
<evidence type="ECO:0000256" key="10">
    <source>
        <dbReference type="ARBA" id="ARBA00023140"/>
    </source>
</evidence>
<dbReference type="FunFam" id="1.25.40.10:FF:000147">
    <property type="entry name" value="Mitochondrial fission 1 protein"/>
    <property type="match status" value="1"/>
</dbReference>
<evidence type="ECO:0000256" key="11">
    <source>
        <dbReference type="PIRNR" id="PIRNR008835"/>
    </source>
</evidence>
<gene>
    <name evidence="14" type="ORF">B4U79_14909</name>
</gene>
<keyword evidence="12" id="KW-0802">TPR repeat</keyword>
<dbReference type="InterPro" id="IPR016543">
    <property type="entry name" value="Fis1"/>
</dbReference>
<dbReference type="CDD" id="cd12212">
    <property type="entry name" value="Fis1"/>
    <property type="match status" value="1"/>
</dbReference>
<dbReference type="Proteomes" id="UP000285301">
    <property type="component" value="Unassembled WGS sequence"/>
</dbReference>
<evidence type="ECO:0000256" key="4">
    <source>
        <dbReference type="ARBA" id="ARBA00022692"/>
    </source>
</evidence>